<dbReference type="EMBL" id="CP036432">
    <property type="protein sequence ID" value="QDV81133.1"/>
    <property type="molecule type" value="Genomic_DNA"/>
</dbReference>
<name>A0ABX5XGK8_9BACT</name>
<evidence type="ECO:0008006" key="3">
    <source>
        <dbReference type="Google" id="ProtNLM"/>
    </source>
</evidence>
<protein>
    <recommendedName>
        <fullName evidence="3">Secreted protein</fullName>
    </recommendedName>
</protein>
<organism evidence="1 2">
    <name type="scientific">Stieleria magnilauensis</name>
    <dbReference type="NCBI Taxonomy" id="2527963"/>
    <lineage>
        <taxon>Bacteria</taxon>
        <taxon>Pseudomonadati</taxon>
        <taxon>Planctomycetota</taxon>
        <taxon>Planctomycetia</taxon>
        <taxon>Pirellulales</taxon>
        <taxon>Pirellulaceae</taxon>
        <taxon>Stieleria</taxon>
    </lineage>
</organism>
<evidence type="ECO:0000313" key="2">
    <source>
        <dbReference type="Proteomes" id="UP000318081"/>
    </source>
</evidence>
<keyword evidence="2" id="KW-1185">Reference proteome</keyword>
<reference evidence="1 2" key="1">
    <citation type="submission" date="2019-02" db="EMBL/GenBank/DDBJ databases">
        <title>Deep-cultivation of Planctomycetes and their phenomic and genomic characterization uncovers novel biology.</title>
        <authorList>
            <person name="Wiegand S."/>
            <person name="Jogler M."/>
            <person name="Boedeker C."/>
            <person name="Pinto D."/>
            <person name="Vollmers J."/>
            <person name="Rivas-Marin E."/>
            <person name="Kohn T."/>
            <person name="Peeters S.H."/>
            <person name="Heuer A."/>
            <person name="Rast P."/>
            <person name="Oberbeckmann S."/>
            <person name="Bunk B."/>
            <person name="Jeske O."/>
            <person name="Meyerdierks A."/>
            <person name="Storesund J.E."/>
            <person name="Kallscheuer N."/>
            <person name="Luecker S."/>
            <person name="Lage O.M."/>
            <person name="Pohl T."/>
            <person name="Merkel B.J."/>
            <person name="Hornburger P."/>
            <person name="Mueller R.-W."/>
            <person name="Bruemmer F."/>
            <person name="Labrenz M."/>
            <person name="Spormann A.M."/>
            <person name="Op den Camp H."/>
            <person name="Overmann J."/>
            <person name="Amann R."/>
            <person name="Jetten M.S.M."/>
            <person name="Mascher T."/>
            <person name="Medema M.H."/>
            <person name="Devos D.P."/>
            <person name="Kaster A.-K."/>
            <person name="Ovreas L."/>
            <person name="Rohde M."/>
            <person name="Galperin M.Y."/>
            <person name="Jogler C."/>
        </authorList>
    </citation>
    <scope>NUCLEOTIDE SEQUENCE [LARGE SCALE GENOMIC DNA]</scope>
    <source>
        <strain evidence="1 2">TBK1r</strain>
    </source>
</reference>
<gene>
    <name evidence="1" type="ORF">TBK1r_00480</name>
</gene>
<proteinExistence type="predicted"/>
<evidence type="ECO:0000313" key="1">
    <source>
        <dbReference type="EMBL" id="QDV81133.1"/>
    </source>
</evidence>
<accession>A0ABX5XGK8</accession>
<sequence>MKMLSHQIAMSLGFAALIGSFWIVLAKHPEDSLARTYHLAACDGQAFDDATGECESQPQCQLATPCAAHSEQNCSSTPGYYKVTGNWYKCGDAGGAGEGCMQSEQSKCRQDYVCTWIQYAGCQATSTDAGSACGNQCYTVVIP</sequence>
<dbReference type="Proteomes" id="UP000318081">
    <property type="component" value="Chromosome"/>
</dbReference>